<name>A0ABR3TE09_9PEZI</name>
<evidence type="ECO:0000313" key="2">
    <source>
        <dbReference type="Proteomes" id="UP001521116"/>
    </source>
</evidence>
<dbReference type="Proteomes" id="UP001521116">
    <property type="component" value="Unassembled WGS sequence"/>
</dbReference>
<sequence length="339" mass="36409">MAADDIHVVPVTQLPPNSWFEGFAIRPNGHILATRLDEPELYTFDPQDPGAQPQLVHTFPDANGLVNLCPIDGAPDEYAVIAATVELQAVQFDSAVIWRVTLKDGEPPRIKEIARVPDSGFCIGVTAACPRTLLIADSYKNCIWRLDVPTGASAVLVADDTMKAATDEDYFGINRLRIAHGFLWYTNTSAGLLCRVPIALDAADGVKTTGPVEIITANLPHCDGLAITDDGKAIFTCNYMAGLVWRVDMDADGKGVATILTRGLSSPTSVELARAHDDPARVNLYVTCCGGEAGVGWVNEDDRLSEMDRLNLDIAAVTVTEEVVEVVVVVEETTTTSSS</sequence>
<keyword evidence="2" id="KW-1185">Reference proteome</keyword>
<gene>
    <name evidence="1" type="ORF">SLS56_000320</name>
</gene>
<evidence type="ECO:0008006" key="3">
    <source>
        <dbReference type="Google" id="ProtNLM"/>
    </source>
</evidence>
<protein>
    <recommendedName>
        <fullName evidence="3">Six-bladed beta-propeller-like protein</fullName>
    </recommendedName>
</protein>
<dbReference type="PANTHER" id="PTHR42060">
    <property type="entry name" value="NHL REPEAT-CONTAINING PROTEIN-RELATED"/>
    <property type="match status" value="1"/>
</dbReference>
<dbReference type="InterPro" id="IPR052998">
    <property type="entry name" value="Hetero-Diels-Alderase-like"/>
</dbReference>
<organism evidence="1 2">
    <name type="scientific">Neofusicoccum ribis</name>
    <dbReference type="NCBI Taxonomy" id="45134"/>
    <lineage>
        <taxon>Eukaryota</taxon>
        <taxon>Fungi</taxon>
        <taxon>Dikarya</taxon>
        <taxon>Ascomycota</taxon>
        <taxon>Pezizomycotina</taxon>
        <taxon>Dothideomycetes</taxon>
        <taxon>Dothideomycetes incertae sedis</taxon>
        <taxon>Botryosphaeriales</taxon>
        <taxon>Botryosphaeriaceae</taxon>
        <taxon>Neofusicoccum</taxon>
    </lineage>
</organism>
<reference evidence="1 2" key="1">
    <citation type="submission" date="2024-02" db="EMBL/GenBank/DDBJ databases">
        <title>De novo assembly and annotation of 12 fungi associated with fruit tree decline syndrome in Ontario, Canada.</title>
        <authorList>
            <person name="Sulman M."/>
            <person name="Ellouze W."/>
            <person name="Ilyukhin E."/>
        </authorList>
    </citation>
    <scope>NUCLEOTIDE SEQUENCE [LARGE SCALE GENOMIC DNA]</scope>
    <source>
        <strain evidence="1 2">M1-105</strain>
    </source>
</reference>
<comment type="caution">
    <text evidence="1">The sequence shown here is derived from an EMBL/GenBank/DDBJ whole genome shotgun (WGS) entry which is preliminary data.</text>
</comment>
<evidence type="ECO:0000313" key="1">
    <source>
        <dbReference type="EMBL" id="KAL1637765.1"/>
    </source>
</evidence>
<proteinExistence type="predicted"/>
<dbReference type="EMBL" id="JAJVDC020000002">
    <property type="protein sequence ID" value="KAL1637765.1"/>
    <property type="molecule type" value="Genomic_DNA"/>
</dbReference>
<dbReference type="InterPro" id="IPR011042">
    <property type="entry name" value="6-blade_b-propeller_TolB-like"/>
</dbReference>
<dbReference type="SUPFAM" id="SSF63829">
    <property type="entry name" value="Calcium-dependent phosphotriesterase"/>
    <property type="match status" value="1"/>
</dbReference>
<accession>A0ABR3TE09</accession>
<dbReference type="Gene3D" id="2.120.10.30">
    <property type="entry name" value="TolB, C-terminal domain"/>
    <property type="match status" value="1"/>
</dbReference>
<dbReference type="PANTHER" id="PTHR42060:SF1">
    <property type="entry name" value="NHL REPEAT-CONTAINING PROTEIN"/>
    <property type="match status" value="1"/>
</dbReference>